<accession>A0ABV8FXI1</accession>
<evidence type="ECO:0000313" key="3">
    <source>
        <dbReference type="Proteomes" id="UP001595847"/>
    </source>
</evidence>
<feature type="region of interest" description="Disordered" evidence="1">
    <location>
        <begin position="91"/>
        <end position="203"/>
    </location>
</feature>
<feature type="region of interest" description="Disordered" evidence="1">
    <location>
        <begin position="1"/>
        <end position="24"/>
    </location>
</feature>
<proteinExistence type="predicted"/>
<organism evidence="2 3">
    <name type="scientific">Nocardiopsis sediminis</name>
    <dbReference type="NCBI Taxonomy" id="1778267"/>
    <lineage>
        <taxon>Bacteria</taxon>
        <taxon>Bacillati</taxon>
        <taxon>Actinomycetota</taxon>
        <taxon>Actinomycetes</taxon>
        <taxon>Streptosporangiales</taxon>
        <taxon>Nocardiopsidaceae</taxon>
        <taxon>Nocardiopsis</taxon>
    </lineage>
</organism>
<sequence>AHHRGHRPKPDFHALAKKNDEQPGSFEDFVDGLMRKYRLDVEPLAAEHARPWVFFEGTDPNDSSGYGAGFAHYSATGDLGGLDLSTPSPVDDFDFSRFGEVDPGPANDSDGSGDVELRDAPSPTSQGTFDDLGDIDDAGFGAEGGFDRLSGPLGGGHGDSGDFGHDPTARDDDADGFAWGEPSAEEGADVPMGDGDDGLFGPP</sequence>
<evidence type="ECO:0000256" key="1">
    <source>
        <dbReference type="SAM" id="MobiDB-lite"/>
    </source>
</evidence>
<comment type="caution">
    <text evidence="2">The sequence shown here is derived from an EMBL/GenBank/DDBJ whole genome shotgun (WGS) entry which is preliminary data.</text>
</comment>
<feature type="non-terminal residue" evidence="2">
    <location>
        <position position="203"/>
    </location>
</feature>
<dbReference type="EMBL" id="JBHSBH010000034">
    <property type="protein sequence ID" value="MFC4000058.1"/>
    <property type="molecule type" value="Genomic_DNA"/>
</dbReference>
<name>A0ABV8FXI1_9ACTN</name>
<feature type="non-terminal residue" evidence="2">
    <location>
        <position position="1"/>
    </location>
</feature>
<reference evidence="3" key="1">
    <citation type="journal article" date="2019" name="Int. J. Syst. Evol. Microbiol.">
        <title>The Global Catalogue of Microorganisms (GCM) 10K type strain sequencing project: providing services to taxonomists for standard genome sequencing and annotation.</title>
        <authorList>
            <consortium name="The Broad Institute Genomics Platform"/>
            <consortium name="The Broad Institute Genome Sequencing Center for Infectious Disease"/>
            <person name="Wu L."/>
            <person name="Ma J."/>
        </authorList>
    </citation>
    <scope>NUCLEOTIDE SEQUENCE [LARGE SCALE GENOMIC DNA]</scope>
    <source>
        <strain evidence="3">TBRC 1826</strain>
    </source>
</reference>
<protein>
    <submittedName>
        <fullName evidence="2">Uncharacterized protein</fullName>
    </submittedName>
</protein>
<gene>
    <name evidence="2" type="ORF">ACFOVU_29370</name>
</gene>
<dbReference type="Proteomes" id="UP001595847">
    <property type="component" value="Unassembled WGS sequence"/>
</dbReference>
<feature type="compositionally biased region" description="Basic and acidic residues" evidence="1">
    <location>
        <begin position="8"/>
        <end position="21"/>
    </location>
</feature>
<evidence type="ECO:0000313" key="2">
    <source>
        <dbReference type="EMBL" id="MFC4000058.1"/>
    </source>
</evidence>
<keyword evidence="3" id="KW-1185">Reference proteome</keyword>
<feature type="compositionally biased region" description="Basic and acidic residues" evidence="1">
    <location>
        <begin position="159"/>
        <end position="171"/>
    </location>
</feature>